<accession>A0AAP0X0F9</accession>
<evidence type="ECO:0000313" key="2">
    <source>
        <dbReference type="Proteomes" id="UP001415857"/>
    </source>
</evidence>
<reference evidence="1 2" key="1">
    <citation type="journal article" date="2024" name="Plant J.">
        <title>Genome sequences and population genomics reveal climatic adaptation and genomic divergence between two closely related sweetgum species.</title>
        <authorList>
            <person name="Xu W.Q."/>
            <person name="Ren C.Q."/>
            <person name="Zhang X.Y."/>
            <person name="Comes H.P."/>
            <person name="Liu X.H."/>
            <person name="Li Y.G."/>
            <person name="Kettle C.J."/>
            <person name="Jalonen R."/>
            <person name="Gaisberger H."/>
            <person name="Ma Y.Z."/>
            <person name="Qiu Y.X."/>
        </authorList>
    </citation>
    <scope>NUCLEOTIDE SEQUENCE [LARGE SCALE GENOMIC DNA]</scope>
    <source>
        <strain evidence="1">Hangzhou</strain>
    </source>
</reference>
<dbReference type="InterPro" id="IPR021102">
    <property type="entry name" value="PNGase_A"/>
</dbReference>
<evidence type="ECO:0000313" key="1">
    <source>
        <dbReference type="EMBL" id="KAK9284081.1"/>
    </source>
</evidence>
<name>A0AAP0X0F9_LIQFO</name>
<proteinExistence type="predicted"/>
<dbReference type="EMBL" id="JBBPBK010000006">
    <property type="protein sequence ID" value="KAK9284081.1"/>
    <property type="molecule type" value="Genomic_DNA"/>
</dbReference>
<dbReference type="AlphaFoldDB" id="A0AAP0X0F9"/>
<dbReference type="Proteomes" id="UP001415857">
    <property type="component" value="Unassembled WGS sequence"/>
</dbReference>
<dbReference type="PANTHER" id="PTHR31104">
    <property type="entry name" value="PEPTIDE-N4-(N-ACETYL-BETA-GLUCOSAMINYL)ASPARAGINE AMIDASE A PROTEIN"/>
    <property type="match status" value="1"/>
</dbReference>
<sequence>MKFKNTIEFQGNGTHKSVKQKIRTETEARVVSGIGGVVSRSIVKRRYPINIITSTVPRKGKDAYLAVTNVSHALMERFTSGEFWGSIYNRQDSNGWMEVKDHSVLAGEANTRQRFGYRDRSFCYSRNVAADNGWLTRDNSSYSSCVSSS</sequence>
<comment type="caution">
    <text evidence="1">The sequence shown here is derived from an EMBL/GenBank/DDBJ whole genome shotgun (WGS) entry which is preliminary data.</text>
</comment>
<organism evidence="1 2">
    <name type="scientific">Liquidambar formosana</name>
    <name type="common">Formosan gum</name>
    <dbReference type="NCBI Taxonomy" id="63359"/>
    <lineage>
        <taxon>Eukaryota</taxon>
        <taxon>Viridiplantae</taxon>
        <taxon>Streptophyta</taxon>
        <taxon>Embryophyta</taxon>
        <taxon>Tracheophyta</taxon>
        <taxon>Spermatophyta</taxon>
        <taxon>Magnoliopsida</taxon>
        <taxon>eudicotyledons</taxon>
        <taxon>Gunneridae</taxon>
        <taxon>Pentapetalae</taxon>
        <taxon>Saxifragales</taxon>
        <taxon>Altingiaceae</taxon>
        <taxon>Liquidambar</taxon>
    </lineage>
</organism>
<protein>
    <submittedName>
        <fullName evidence="1">Uncharacterized protein</fullName>
    </submittedName>
</protein>
<keyword evidence="2" id="KW-1185">Reference proteome</keyword>
<gene>
    <name evidence="1" type="ORF">L1049_012341</name>
</gene>